<evidence type="ECO:0000313" key="3">
    <source>
        <dbReference type="Proteomes" id="UP000531231"/>
    </source>
</evidence>
<dbReference type="EMBL" id="JACHIL010000011">
    <property type="protein sequence ID" value="MBB5092877.1"/>
    <property type="molecule type" value="Genomic_DNA"/>
</dbReference>
<dbReference type="InterPro" id="IPR006311">
    <property type="entry name" value="TAT_signal"/>
</dbReference>
<dbReference type="Pfam" id="PF12318">
    <property type="entry name" value="FAD-SLDH"/>
    <property type="match status" value="1"/>
</dbReference>
<dbReference type="PROSITE" id="PS51318">
    <property type="entry name" value="TAT"/>
    <property type="match status" value="1"/>
</dbReference>
<keyword evidence="3" id="KW-1185">Reference proteome</keyword>
<keyword evidence="1" id="KW-0732">Signal</keyword>
<feature type="chain" id="PRO_5031122003" evidence="1">
    <location>
        <begin position="37"/>
        <end position="147"/>
    </location>
</feature>
<dbReference type="Proteomes" id="UP000531231">
    <property type="component" value="Unassembled WGS sequence"/>
</dbReference>
<gene>
    <name evidence="2" type="ORF">HNQ68_003444</name>
</gene>
<organism evidence="2 3">
    <name type="scientific">Pseudochrobactrum saccharolyticum</name>
    <dbReference type="NCBI Taxonomy" id="354352"/>
    <lineage>
        <taxon>Bacteria</taxon>
        <taxon>Pseudomonadati</taxon>
        <taxon>Pseudomonadota</taxon>
        <taxon>Alphaproteobacteria</taxon>
        <taxon>Hyphomicrobiales</taxon>
        <taxon>Brucellaceae</taxon>
        <taxon>Pseudochrobactrum</taxon>
    </lineage>
</organism>
<feature type="signal peptide" evidence="1">
    <location>
        <begin position="1"/>
        <end position="36"/>
    </location>
</feature>
<proteinExistence type="predicted"/>
<dbReference type="InterPro" id="IPR024651">
    <property type="entry name" value="FAD-SLDH_ssu"/>
</dbReference>
<comment type="caution">
    <text evidence="2">The sequence shown here is derived from an EMBL/GenBank/DDBJ whole genome shotgun (WGS) entry which is preliminary data.</text>
</comment>
<name>A0A7W8AM24_9HYPH</name>
<sequence>MPSHKVKSPSALTRRTFLCSSSAAPLLALFPLPVWAATSIFDVNSFMRLSEKQLGQTGLSKDMATTIMEVYIRLGKEDDLVQLAAGDDNQDLSDSLVATWYTGESPNPDDLVVVEYTDALIWQAMDYTKPMGYCGGTIGYWSEPSEA</sequence>
<reference evidence="2 3" key="1">
    <citation type="submission" date="2020-08" db="EMBL/GenBank/DDBJ databases">
        <title>Genomic Encyclopedia of Type Strains, Phase IV (KMG-IV): sequencing the most valuable type-strain genomes for metagenomic binning, comparative biology and taxonomic classification.</title>
        <authorList>
            <person name="Goeker M."/>
        </authorList>
    </citation>
    <scope>NUCLEOTIDE SEQUENCE [LARGE SCALE GENOMIC DNA]</scope>
    <source>
        <strain evidence="2 3">DSM 25620</strain>
    </source>
</reference>
<dbReference type="RefSeq" id="WP_210207363.1">
    <property type="nucleotide sequence ID" value="NZ_JACHIL010000011.1"/>
</dbReference>
<evidence type="ECO:0000313" key="2">
    <source>
        <dbReference type="EMBL" id="MBB5092877.1"/>
    </source>
</evidence>
<evidence type="ECO:0000256" key="1">
    <source>
        <dbReference type="SAM" id="SignalP"/>
    </source>
</evidence>
<protein>
    <submittedName>
        <fullName evidence="2">Uncharacterized protein</fullName>
    </submittedName>
</protein>
<dbReference type="AlphaFoldDB" id="A0A7W8AM24"/>
<accession>A0A7W8AM24</accession>